<dbReference type="InterPro" id="IPR029069">
    <property type="entry name" value="HotDog_dom_sf"/>
</dbReference>
<dbReference type="Gene3D" id="3.10.129.10">
    <property type="entry name" value="Hotdog Thioesterase"/>
    <property type="match status" value="2"/>
</dbReference>
<feature type="domain" description="HotDog ACOT-type" evidence="5">
    <location>
        <begin position="201"/>
        <end position="313"/>
    </location>
</feature>
<dbReference type="PROSITE" id="PS51770">
    <property type="entry name" value="HOTDOG_ACOT"/>
    <property type="match status" value="2"/>
</dbReference>
<evidence type="ECO:0000313" key="6">
    <source>
        <dbReference type="EMBL" id="BDU69773.1"/>
    </source>
</evidence>
<dbReference type="SUPFAM" id="SSF54637">
    <property type="entry name" value="Thioesterase/thiol ester dehydrase-isomerase"/>
    <property type="match status" value="2"/>
</dbReference>
<dbReference type="Proteomes" id="UP001242010">
    <property type="component" value="Chromosome"/>
</dbReference>
<name>A0ABM8DS98_9BACT</name>
<evidence type="ECO:0000259" key="5">
    <source>
        <dbReference type="PROSITE" id="PS51770"/>
    </source>
</evidence>
<dbReference type="RefSeq" id="WP_286353494.1">
    <property type="nucleotide sequence ID" value="NZ_AP027079.1"/>
</dbReference>
<dbReference type="EMBL" id="AP027079">
    <property type="protein sequence ID" value="BDU69773.1"/>
    <property type="molecule type" value="Genomic_DNA"/>
</dbReference>
<dbReference type="InterPro" id="IPR033120">
    <property type="entry name" value="HOTDOG_ACOT"/>
</dbReference>
<sequence>MALPDDRVLTLPLGSDPSLRRRFMLLDEDLPANVRFGLILEVLDKLAEECALDYVRRAHPQARVVTAAIDNIYVRSAADVNRDLVFRARVNFVGRTSLEVGIRVEHAAGPDGSPPAHIASCYFTMVARSTTGAGAESLILPAFESSDALAVRRWERAIARREGYRQQLHQAQEPPSREEYSLLMALHAAQDKPGFQGLMAGDCVTSGWERTYPEHENVPTKIFGGHLIRQAYEQSAICAEQVAPHRPVIVAVNRINFVQPVRMGDKLQFLSRAVYSGSTSVCVETDIIRVSRDRTQTNLSNSCIFTFANVDDELRPQPVPPIYPTTYAEDARYLAAHRRHATRLAWKASRKR</sequence>
<evidence type="ECO:0000256" key="3">
    <source>
        <dbReference type="ARBA" id="ARBA00022946"/>
    </source>
</evidence>
<dbReference type="PANTHER" id="PTHR12655:SF0">
    <property type="entry name" value="ACYL-COENZYME A THIOESTERASE 9, MITOCHONDRIAL"/>
    <property type="match status" value="1"/>
</dbReference>
<accession>A0ABM8DS98</accession>
<keyword evidence="7" id="KW-1185">Reference proteome</keyword>
<organism evidence="6 7">
    <name type="scientific">Geothrix oryzae</name>
    <dbReference type="NCBI Taxonomy" id="2927975"/>
    <lineage>
        <taxon>Bacteria</taxon>
        <taxon>Pseudomonadati</taxon>
        <taxon>Acidobacteriota</taxon>
        <taxon>Holophagae</taxon>
        <taxon>Holophagales</taxon>
        <taxon>Holophagaceae</taxon>
        <taxon>Geothrix</taxon>
    </lineage>
</organism>
<dbReference type="CDD" id="cd03442">
    <property type="entry name" value="BFIT_BACH"/>
    <property type="match status" value="2"/>
</dbReference>
<feature type="domain" description="HotDog ACOT-type" evidence="5">
    <location>
        <begin position="13"/>
        <end position="131"/>
    </location>
</feature>
<evidence type="ECO:0000256" key="2">
    <source>
        <dbReference type="ARBA" id="ARBA00022801"/>
    </source>
</evidence>
<dbReference type="PANTHER" id="PTHR12655">
    <property type="entry name" value="ACYL-COA THIOESTERASE"/>
    <property type="match status" value="1"/>
</dbReference>
<reference evidence="7" key="1">
    <citation type="journal article" date="2023" name="Int. J. Syst. Evol. Microbiol.">
        <title>Mesoterricola silvestris gen. nov., sp. nov., Mesoterricola sediminis sp. nov., Geothrix oryzae sp. nov., Geothrix edaphica sp. nov., Geothrix rubra sp. nov., and Geothrix limicola sp. nov., six novel members of Acidobacteriota isolated from soils.</title>
        <authorList>
            <person name="Itoh H."/>
            <person name="Sugisawa Y."/>
            <person name="Mise K."/>
            <person name="Xu Z."/>
            <person name="Kuniyasu M."/>
            <person name="Ushijima N."/>
            <person name="Kawano K."/>
            <person name="Kobayashi E."/>
            <person name="Shiratori Y."/>
            <person name="Masuda Y."/>
            <person name="Senoo K."/>
        </authorList>
    </citation>
    <scope>NUCLEOTIDE SEQUENCE [LARGE SCALE GENOMIC DNA]</scope>
    <source>
        <strain evidence="7">Red222</strain>
    </source>
</reference>
<evidence type="ECO:0000313" key="7">
    <source>
        <dbReference type="Proteomes" id="UP001242010"/>
    </source>
</evidence>
<keyword evidence="1" id="KW-0677">Repeat</keyword>
<dbReference type="Pfam" id="PF03061">
    <property type="entry name" value="4HBT"/>
    <property type="match status" value="2"/>
</dbReference>
<gene>
    <name evidence="6" type="ORF">GETHOR_18740</name>
</gene>
<dbReference type="InterPro" id="IPR006683">
    <property type="entry name" value="Thioestr_dom"/>
</dbReference>
<proteinExistence type="predicted"/>
<protein>
    <recommendedName>
        <fullName evidence="5">HotDog ACOT-type domain-containing protein</fullName>
    </recommendedName>
</protein>
<evidence type="ECO:0000256" key="4">
    <source>
        <dbReference type="PROSITE-ProRule" id="PRU01106"/>
    </source>
</evidence>
<evidence type="ECO:0000256" key="1">
    <source>
        <dbReference type="ARBA" id="ARBA00022737"/>
    </source>
</evidence>
<keyword evidence="3" id="KW-0809">Transit peptide</keyword>
<keyword evidence="2 4" id="KW-0378">Hydrolase</keyword>